<dbReference type="VEuPathDB" id="FungiDB:BD410DRAFT_804019"/>
<sequence length="288" mass="33741">MDALKSLVQPLVGGSSSSLIDGAKLVVLGGTVETARRVSSSAWSSFVNSFFLTAHFSEEDYPYDWLMLWLSKRPEWQRSREFETTTRTVTPGSSLDNSFGDEDDETAGEQDDELIPGKNKTRVVFQPTFDTTHTIYYRGHWLRIRRSHLLKNKSRPEAAAEGAAAWVVSEREMRERLKREREARELKEKLDRERRRKELIEKEKKEKEEEKKKEAEEKKKEAEEKKKEEREEREKAKREEKEAKEEKEREEKEKSDDEEKQSEENDDEEESGTENDENASSSWVKADD</sequence>
<dbReference type="Pfam" id="PF08740">
    <property type="entry name" value="BCS1_N"/>
    <property type="match status" value="1"/>
</dbReference>
<evidence type="ECO:0000313" key="3">
    <source>
        <dbReference type="EMBL" id="TDL21625.1"/>
    </source>
</evidence>
<name>A0A4Y7Q2G7_9AGAM</name>
<feature type="compositionally biased region" description="Polar residues" evidence="1">
    <location>
        <begin position="278"/>
        <end position="288"/>
    </location>
</feature>
<feature type="compositionally biased region" description="Acidic residues" evidence="1">
    <location>
        <begin position="99"/>
        <end position="114"/>
    </location>
</feature>
<dbReference type="EMBL" id="ML170179">
    <property type="protein sequence ID" value="TDL21625.1"/>
    <property type="molecule type" value="Genomic_DNA"/>
</dbReference>
<organism evidence="3 4">
    <name type="scientific">Rickenella mellea</name>
    <dbReference type="NCBI Taxonomy" id="50990"/>
    <lineage>
        <taxon>Eukaryota</taxon>
        <taxon>Fungi</taxon>
        <taxon>Dikarya</taxon>
        <taxon>Basidiomycota</taxon>
        <taxon>Agaricomycotina</taxon>
        <taxon>Agaricomycetes</taxon>
        <taxon>Hymenochaetales</taxon>
        <taxon>Rickenellaceae</taxon>
        <taxon>Rickenella</taxon>
    </lineage>
</organism>
<feature type="compositionally biased region" description="Polar residues" evidence="1">
    <location>
        <begin position="85"/>
        <end position="97"/>
    </location>
</feature>
<keyword evidence="4" id="KW-1185">Reference proteome</keyword>
<gene>
    <name evidence="3" type="ORF">BD410DRAFT_804019</name>
</gene>
<accession>A0A4Y7Q2G7</accession>
<feature type="compositionally biased region" description="Acidic residues" evidence="1">
    <location>
        <begin position="258"/>
        <end position="277"/>
    </location>
</feature>
<dbReference type="InterPro" id="IPR014851">
    <property type="entry name" value="BCS1_N"/>
</dbReference>
<reference evidence="3 4" key="1">
    <citation type="submission" date="2018-06" db="EMBL/GenBank/DDBJ databases">
        <title>A transcriptomic atlas of mushroom development highlights an independent origin of complex multicellularity.</title>
        <authorList>
            <consortium name="DOE Joint Genome Institute"/>
            <person name="Krizsan K."/>
            <person name="Almasi E."/>
            <person name="Merenyi Z."/>
            <person name="Sahu N."/>
            <person name="Viragh M."/>
            <person name="Koszo T."/>
            <person name="Mondo S."/>
            <person name="Kiss B."/>
            <person name="Balint B."/>
            <person name="Kues U."/>
            <person name="Barry K."/>
            <person name="Hegedus J.C."/>
            <person name="Henrissat B."/>
            <person name="Johnson J."/>
            <person name="Lipzen A."/>
            <person name="Ohm R."/>
            <person name="Nagy I."/>
            <person name="Pangilinan J."/>
            <person name="Yan J."/>
            <person name="Xiong Y."/>
            <person name="Grigoriev I.V."/>
            <person name="Hibbett D.S."/>
            <person name="Nagy L.G."/>
        </authorList>
    </citation>
    <scope>NUCLEOTIDE SEQUENCE [LARGE SCALE GENOMIC DNA]</scope>
    <source>
        <strain evidence="3 4">SZMC22713</strain>
    </source>
</reference>
<protein>
    <recommendedName>
        <fullName evidence="2">BCS1 N-terminal domain-containing protein</fullName>
    </recommendedName>
</protein>
<evidence type="ECO:0000256" key="1">
    <source>
        <dbReference type="SAM" id="MobiDB-lite"/>
    </source>
</evidence>
<dbReference type="Proteomes" id="UP000294933">
    <property type="component" value="Unassembled WGS sequence"/>
</dbReference>
<dbReference type="OrthoDB" id="10251412at2759"/>
<proteinExistence type="predicted"/>
<dbReference type="AlphaFoldDB" id="A0A4Y7Q2G7"/>
<feature type="region of interest" description="Disordered" evidence="1">
    <location>
        <begin position="195"/>
        <end position="288"/>
    </location>
</feature>
<evidence type="ECO:0000259" key="2">
    <source>
        <dbReference type="SMART" id="SM01024"/>
    </source>
</evidence>
<feature type="region of interest" description="Disordered" evidence="1">
    <location>
        <begin position="82"/>
        <end position="115"/>
    </location>
</feature>
<evidence type="ECO:0000313" key="4">
    <source>
        <dbReference type="Proteomes" id="UP000294933"/>
    </source>
</evidence>
<feature type="domain" description="BCS1 N-terminal" evidence="2">
    <location>
        <begin position="26"/>
        <end position="200"/>
    </location>
</feature>
<dbReference type="SMART" id="SM01024">
    <property type="entry name" value="BCS1_N"/>
    <property type="match status" value="1"/>
</dbReference>
<dbReference type="STRING" id="50990.A0A4Y7Q2G7"/>
<feature type="compositionally biased region" description="Basic and acidic residues" evidence="1">
    <location>
        <begin position="195"/>
        <end position="257"/>
    </location>
</feature>